<dbReference type="Pfam" id="PF25601">
    <property type="entry name" value="AAA_lid_14"/>
    <property type="match status" value="1"/>
</dbReference>
<feature type="domain" description="Sigma-54 factor interaction" evidence="7">
    <location>
        <begin position="330"/>
        <end position="522"/>
    </location>
</feature>
<evidence type="ECO:0000256" key="4">
    <source>
        <dbReference type="ARBA" id="ARBA00023125"/>
    </source>
</evidence>
<protein>
    <submittedName>
        <fullName evidence="8">Transcriptional regulator of acetoin/glycerol metabolism</fullName>
    </submittedName>
</protein>
<dbReference type="SUPFAM" id="SSF46689">
    <property type="entry name" value="Homeodomain-like"/>
    <property type="match status" value="1"/>
</dbReference>
<name>A0A1H8VIK4_9ACTN</name>
<evidence type="ECO:0000256" key="2">
    <source>
        <dbReference type="ARBA" id="ARBA00022840"/>
    </source>
</evidence>
<gene>
    <name evidence="8" type="ORF">SAMN05660991_03570</name>
</gene>
<dbReference type="Gene3D" id="3.30.450.40">
    <property type="match status" value="1"/>
</dbReference>
<dbReference type="Pfam" id="PF01590">
    <property type="entry name" value="GAF"/>
    <property type="match status" value="1"/>
</dbReference>
<dbReference type="STRING" id="673521.SAMN05660991_03570"/>
<dbReference type="SUPFAM" id="SSF52540">
    <property type="entry name" value="P-loop containing nucleoside triphosphate hydrolases"/>
    <property type="match status" value="1"/>
</dbReference>
<evidence type="ECO:0000313" key="9">
    <source>
        <dbReference type="Proteomes" id="UP000198960"/>
    </source>
</evidence>
<dbReference type="Gene3D" id="3.40.50.300">
    <property type="entry name" value="P-loop containing nucleotide triphosphate hydrolases"/>
    <property type="match status" value="1"/>
</dbReference>
<dbReference type="PROSITE" id="PS50045">
    <property type="entry name" value="SIGMA54_INTERACT_4"/>
    <property type="match status" value="1"/>
</dbReference>
<accession>A0A1H8VIK4</accession>
<evidence type="ECO:0000256" key="3">
    <source>
        <dbReference type="ARBA" id="ARBA00023015"/>
    </source>
</evidence>
<sequence>MPERSDRTPSLTGARVHLIEDADPALRGVPDHVAASWRRSLSCGVDPRAVAHSYSTDLDLGSRLIRCAQPVIEQLAEEIAGAPMCVALTDDRARLLIRRDSDSCIGRALDRVYFARGFGYAEDTVGTNGVGTVLESGTSVQIVGAEHFVEPLQVFACAGAPIRDPFTGRIDGVLDISCRSEDSTPLMLSLVRSAAARIERNLLLDRDRVQQALFELYSRVDARGHDAVLAVGRRVVLANTAMQTLLGPADRGALEDHLRFAMSGPAGLDDRLVLPSGTPVRVRRSTVSAGGDVAGVVGVVRVLDDDHPPAGSATRTSRPLASGSGPAPDEAGTSPAWRAAAAIVEEALRADVPVVVLGEPGSGRATLLAGIHRRVHPAGRVVLVAAEEVEAAPAAVAERLLRAGRGAELHVLRDVDRLSPPAAQTLLDRLGGGARPVEGLAATAAPGGAAPSPLLAVFAASASVPPLRHRSADAPALVRSLLGELAPQRRIRLDDEAMRLVLRYRWPGNVRQLREALAAALRVRPVGCIRAQDLPTYCSSVPRTALRPVDEAERDAIVTALRATGGNRVAAAAELGLARSTLYRKIRHYGISV</sequence>
<keyword evidence="2" id="KW-0067">ATP-binding</keyword>
<keyword evidence="9" id="KW-1185">Reference proteome</keyword>
<proteinExistence type="predicted"/>
<keyword evidence="3" id="KW-0805">Transcription regulation</keyword>
<evidence type="ECO:0000256" key="6">
    <source>
        <dbReference type="SAM" id="MobiDB-lite"/>
    </source>
</evidence>
<dbReference type="InterPro" id="IPR002197">
    <property type="entry name" value="HTH_Fis"/>
</dbReference>
<feature type="region of interest" description="Disordered" evidence="6">
    <location>
        <begin position="305"/>
        <end position="334"/>
    </location>
</feature>
<keyword evidence="4" id="KW-0238">DNA-binding</keyword>
<dbReference type="InterPro" id="IPR002078">
    <property type="entry name" value="Sigma_54_int"/>
</dbReference>
<dbReference type="RefSeq" id="WP_091946544.1">
    <property type="nucleotide sequence ID" value="NZ_FOEE01000012.1"/>
</dbReference>
<dbReference type="InterPro" id="IPR027417">
    <property type="entry name" value="P-loop_NTPase"/>
</dbReference>
<dbReference type="Proteomes" id="UP000198960">
    <property type="component" value="Unassembled WGS sequence"/>
</dbReference>
<evidence type="ECO:0000256" key="1">
    <source>
        <dbReference type="ARBA" id="ARBA00022741"/>
    </source>
</evidence>
<dbReference type="PANTHER" id="PTHR32071">
    <property type="entry name" value="TRANSCRIPTIONAL REGULATORY PROTEIN"/>
    <property type="match status" value="1"/>
</dbReference>
<keyword evidence="5" id="KW-0804">Transcription</keyword>
<dbReference type="InterPro" id="IPR009057">
    <property type="entry name" value="Homeodomain-like_sf"/>
</dbReference>
<keyword evidence="1" id="KW-0547">Nucleotide-binding</keyword>
<dbReference type="GO" id="GO:0005524">
    <property type="term" value="F:ATP binding"/>
    <property type="evidence" value="ECO:0007669"/>
    <property type="project" value="UniProtKB-KW"/>
</dbReference>
<dbReference type="Gene3D" id="1.10.8.60">
    <property type="match status" value="1"/>
</dbReference>
<dbReference type="InterPro" id="IPR029016">
    <property type="entry name" value="GAF-like_dom_sf"/>
</dbReference>
<dbReference type="GO" id="GO:0006355">
    <property type="term" value="P:regulation of DNA-templated transcription"/>
    <property type="evidence" value="ECO:0007669"/>
    <property type="project" value="InterPro"/>
</dbReference>
<evidence type="ECO:0000256" key="5">
    <source>
        <dbReference type="ARBA" id="ARBA00023163"/>
    </source>
</evidence>
<dbReference type="EMBL" id="FOEE01000012">
    <property type="protein sequence ID" value="SEP15134.1"/>
    <property type="molecule type" value="Genomic_DNA"/>
</dbReference>
<dbReference type="OrthoDB" id="5496274at2"/>
<dbReference type="AlphaFoldDB" id="A0A1H8VIK4"/>
<evidence type="ECO:0000313" key="8">
    <source>
        <dbReference type="EMBL" id="SEP15134.1"/>
    </source>
</evidence>
<dbReference type="InterPro" id="IPR003018">
    <property type="entry name" value="GAF"/>
</dbReference>
<organism evidence="8 9">
    <name type="scientific">Trujillonella endophytica</name>
    <dbReference type="NCBI Taxonomy" id="673521"/>
    <lineage>
        <taxon>Bacteria</taxon>
        <taxon>Bacillati</taxon>
        <taxon>Actinomycetota</taxon>
        <taxon>Actinomycetes</taxon>
        <taxon>Geodermatophilales</taxon>
        <taxon>Geodermatophilaceae</taxon>
        <taxon>Trujillonella</taxon>
    </lineage>
</organism>
<dbReference type="PRINTS" id="PR01590">
    <property type="entry name" value="HTHFIS"/>
</dbReference>
<dbReference type="Gene3D" id="1.10.10.60">
    <property type="entry name" value="Homeodomain-like"/>
    <property type="match status" value="1"/>
</dbReference>
<evidence type="ECO:0000259" key="7">
    <source>
        <dbReference type="PROSITE" id="PS50045"/>
    </source>
</evidence>
<dbReference type="InterPro" id="IPR058031">
    <property type="entry name" value="AAA_lid_NorR"/>
</dbReference>
<dbReference type="Pfam" id="PF02954">
    <property type="entry name" value="HTH_8"/>
    <property type="match status" value="1"/>
</dbReference>
<reference evidence="9" key="1">
    <citation type="submission" date="2016-10" db="EMBL/GenBank/DDBJ databases">
        <authorList>
            <person name="Varghese N."/>
            <person name="Submissions S."/>
        </authorList>
    </citation>
    <scope>NUCLEOTIDE SEQUENCE [LARGE SCALE GENOMIC DNA]</scope>
    <source>
        <strain evidence="9">DSM 45413</strain>
    </source>
</reference>
<dbReference type="GO" id="GO:0043565">
    <property type="term" value="F:sequence-specific DNA binding"/>
    <property type="evidence" value="ECO:0007669"/>
    <property type="project" value="InterPro"/>
</dbReference>